<keyword evidence="2" id="KW-1185">Reference proteome</keyword>
<proteinExistence type="predicted"/>
<evidence type="ECO:0000313" key="1">
    <source>
        <dbReference type="EMBL" id="KAI8019881.1"/>
    </source>
</evidence>
<dbReference type="Proteomes" id="UP001060215">
    <property type="component" value="Chromosome 2"/>
</dbReference>
<evidence type="ECO:0000313" key="2">
    <source>
        <dbReference type="Proteomes" id="UP001060215"/>
    </source>
</evidence>
<sequence>MYLKGKRYGGPCLATNPIDRCWRCQPNWHLNRKRLADCVLGFGYKTTDGKAGKFYVVTDNSDDSSRPKPESLRHAVIQKEPLWIIFARSMNIRLTEELIMQGDKIIDGRGAHVNIIGGAGRGVMGMAFQSMDLPMFGLIMSLCFTVEGLIDAIEGSTAITISNSHFTVIVR</sequence>
<organism evidence="1 2">
    <name type="scientific">Camellia lanceoleosa</name>
    <dbReference type="NCBI Taxonomy" id="1840588"/>
    <lineage>
        <taxon>Eukaryota</taxon>
        <taxon>Viridiplantae</taxon>
        <taxon>Streptophyta</taxon>
        <taxon>Embryophyta</taxon>
        <taxon>Tracheophyta</taxon>
        <taxon>Spermatophyta</taxon>
        <taxon>Magnoliopsida</taxon>
        <taxon>eudicotyledons</taxon>
        <taxon>Gunneridae</taxon>
        <taxon>Pentapetalae</taxon>
        <taxon>asterids</taxon>
        <taxon>Ericales</taxon>
        <taxon>Theaceae</taxon>
        <taxon>Camellia</taxon>
    </lineage>
</organism>
<protein>
    <submittedName>
        <fullName evidence="1">Pectate lyase P59</fullName>
    </submittedName>
</protein>
<keyword evidence="1" id="KW-0456">Lyase</keyword>
<accession>A0ACC0I7F8</accession>
<name>A0ACC0I7F8_9ERIC</name>
<dbReference type="EMBL" id="CM045759">
    <property type="protein sequence ID" value="KAI8019881.1"/>
    <property type="molecule type" value="Genomic_DNA"/>
</dbReference>
<gene>
    <name evidence="1" type="ORF">LOK49_LG04G02818</name>
</gene>
<comment type="caution">
    <text evidence="1">The sequence shown here is derived from an EMBL/GenBank/DDBJ whole genome shotgun (WGS) entry which is preliminary data.</text>
</comment>
<reference evidence="1 2" key="1">
    <citation type="journal article" date="2022" name="Plant J.">
        <title>Chromosome-level genome of Camellia lanceoleosa provides a valuable resource for understanding genome evolution and self-incompatibility.</title>
        <authorList>
            <person name="Gong W."/>
            <person name="Xiao S."/>
            <person name="Wang L."/>
            <person name="Liao Z."/>
            <person name="Chang Y."/>
            <person name="Mo W."/>
            <person name="Hu G."/>
            <person name="Li W."/>
            <person name="Zhao G."/>
            <person name="Zhu H."/>
            <person name="Hu X."/>
            <person name="Ji K."/>
            <person name="Xiang X."/>
            <person name="Song Q."/>
            <person name="Yuan D."/>
            <person name="Jin S."/>
            <person name="Zhang L."/>
        </authorList>
    </citation>
    <scope>NUCLEOTIDE SEQUENCE [LARGE SCALE GENOMIC DNA]</scope>
    <source>
        <strain evidence="1">SQ_2022a</strain>
    </source>
</reference>